<organism evidence="1">
    <name type="scientific">Ovis aries</name>
    <name type="common">Sheep</name>
    <dbReference type="NCBI Taxonomy" id="9940"/>
    <lineage>
        <taxon>Eukaryota</taxon>
        <taxon>Metazoa</taxon>
        <taxon>Chordata</taxon>
        <taxon>Craniata</taxon>
        <taxon>Vertebrata</taxon>
        <taxon>Euteleostomi</taxon>
        <taxon>Mammalia</taxon>
        <taxon>Eutheria</taxon>
        <taxon>Laurasiatheria</taxon>
        <taxon>Artiodactyla</taxon>
        <taxon>Ruminantia</taxon>
        <taxon>Pecora</taxon>
        <taxon>Bovidae</taxon>
        <taxon>Caprinae</taxon>
        <taxon>Ovis</taxon>
    </lineage>
</organism>
<name>A0AC11D1R6_SHEEP</name>
<reference evidence="1" key="2">
    <citation type="submission" date="2025-08" db="UniProtKB">
        <authorList>
            <consortium name="Ensembl"/>
        </authorList>
    </citation>
    <scope>IDENTIFICATION</scope>
</reference>
<dbReference type="Ensembl" id="ENSOART00020056158.1">
    <property type="protein sequence ID" value="ENSOARP00020036040.1"/>
    <property type="gene ID" value="ENSOARG00020039806.1"/>
</dbReference>
<reference evidence="1" key="1">
    <citation type="submission" date="2020-11" db="EMBL/GenBank/DDBJ databases">
        <authorList>
            <person name="Davenport K.M."/>
            <person name="Bickhart D.M."/>
            <person name="Smith T.P.L."/>
            <person name="Murdoch B.M."/>
            <person name="Rosen B.D."/>
        </authorList>
    </citation>
    <scope>NUCLEOTIDE SEQUENCE [LARGE SCALE GENOMIC DNA]</scope>
    <source>
        <strain evidence="1">OAR_USU_Benz2616</strain>
    </source>
</reference>
<proteinExistence type="predicted"/>
<gene>
    <name evidence="1" type="primary">TRAV39</name>
</gene>
<evidence type="ECO:0000313" key="1">
    <source>
        <dbReference type="Ensembl" id="ENSOARP00020036040.1"/>
    </source>
</evidence>
<accession>A0AC11D1R6</accession>
<reference evidence="1" key="3">
    <citation type="submission" date="2025-09" db="UniProtKB">
        <authorList>
            <consortium name="Ensembl"/>
        </authorList>
    </citation>
    <scope>IDENTIFICATION</scope>
</reference>
<sequence>ADLKVEQSPPSLIIREGQAGINCDHSVTTSDTLLWYRQDQGKSLESLFLLMSNGAVRKKGGLTASLDTKARRSPLHITASHPGLSAIYFCAMDAVSS</sequence>
<protein>
    <submittedName>
        <fullName evidence="1">T cell receptor alpha variable 39</fullName>
    </submittedName>
</protein>